<dbReference type="PANTHER" id="PTHR45887">
    <property type="entry name" value="TRANSLATION INITIATION FACTOR EIF-2B SUBUNIT EPSILON"/>
    <property type="match status" value="1"/>
</dbReference>
<dbReference type="InterPro" id="IPR051956">
    <property type="entry name" value="eIF2B_epsilon"/>
</dbReference>
<dbReference type="SUPFAM" id="SSF48371">
    <property type="entry name" value="ARM repeat"/>
    <property type="match status" value="2"/>
</dbReference>
<accession>A0A4Y2H6D1</accession>
<dbReference type="PROSITE" id="PS51363">
    <property type="entry name" value="W2"/>
    <property type="match status" value="1"/>
</dbReference>
<keyword evidence="2" id="KW-0648">Protein biosynthesis</keyword>
<dbReference type="EMBL" id="BGPR01001718">
    <property type="protein sequence ID" value="GBM60298.1"/>
    <property type="molecule type" value="Genomic_DNA"/>
</dbReference>
<evidence type="ECO:0000313" key="3">
    <source>
        <dbReference type="Proteomes" id="UP000499080"/>
    </source>
</evidence>
<gene>
    <name evidence="2" type="primary">Eif4g3_1</name>
    <name evidence="2" type="ORF">AVEN_81654_1</name>
</gene>
<dbReference type="GO" id="GO:0031369">
    <property type="term" value="F:translation initiation factor binding"/>
    <property type="evidence" value="ECO:0007669"/>
    <property type="project" value="TreeGrafter"/>
</dbReference>
<keyword evidence="3" id="KW-1185">Reference proteome</keyword>
<dbReference type="GO" id="GO:0003743">
    <property type="term" value="F:translation initiation factor activity"/>
    <property type="evidence" value="ECO:0007669"/>
    <property type="project" value="UniProtKB-KW"/>
</dbReference>
<dbReference type="InterPro" id="IPR016024">
    <property type="entry name" value="ARM-type_fold"/>
</dbReference>
<protein>
    <submittedName>
        <fullName evidence="2">Eukaryotic translation initiation factor 4 gamma 3</fullName>
    </submittedName>
</protein>
<dbReference type="SMART" id="SM00515">
    <property type="entry name" value="eIF5C"/>
    <property type="match status" value="1"/>
</dbReference>
<name>A0A4Y2H6D1_ARAVE</name>
<reference evidence="2 3" key="1">
    <citation type="journal article" date="2019" name="Sci. Rep.">
        <title>Orb-weaving spider Araneus ventricosus genome elucidates the spidroin gene catalogue.</title>
        <authorList>
            <person name="Kono N."/>
            <person name="Nakamura H."/>
            <person name="Ohtoshi R."/>
            <person name="Moran D.A.P."/>
            <person name="Shinohara A."/>
            <person name="Yoshida Y."/>
            <person name="Fujiwara M."/>
            <person name="Mori M."/>
            <person name="Tomita M."/>
            <person name="Arakawa K."/>
        </authorList>
    </citation>
    <scope>NUCLEOTIDE SEQUENCE [LARGE SCALE GENOMIC DNA]</scope>
</reference>
<dbReference type="GO" id="GO:0005085">
    <property type="term" value="F:guanyl-nucleotide exchange factor activity"/>
    <property type="evidence" value="ECO:0007669"/>
    <property type="project" value="TreeGrafter"/>
</dbReference>
<feature type="domain" description="W2" evidence="1">
    <location>
        <begin position="129"/>
        <end position="299"/>
    </location>
</feature>
<sequence length="318" mass="35924">MTAWNSFSVLEYYVSAFVRALERFAVVLEIIEDYALDIPSIWDYMGEILEPMIEDIETPFKLLKEVLEPCIPSEKAGTLVSSILHCAAKPKGTIKLGEVWRESGLQWTDIIGTDRNVAEFIEKHKLEFTVSPTKFSPQIQMSMEEMKKHLLNLLEKNAELEEVFDWVDVNVSDTGDPTFIRALVTAVLESCSGTASELNTSKLISKIPLISRYVSTNEKLQLQALYAVQSLMSQLGHPSGLLHQIFDVLYDDDVISDESFKEWEESDDPNEVEGKGVAVHSVKSFFTWLRDTEEETDEMNSVLKGNIVGGRYAELINT</sequence>
<dbReference type="AlphaFoldDB" id="A0A4Y2H6D1"/>
<dbReference type="Proteomes" id="UP000499080">
    <property type="component" value="Unassembled WGS sequence"/>
</dbReference>
<evidence type="ECO:0000313" key="2">
    <source>
        <dbReference type="EMBL" id="GBM60298.1"/>
    </source>
</evidence>
<dbReference type="Pfam" id="PF02020">
    <property type="entry name" value="W2"/>
    <property type="match status" value="1"/>
</dbReference>
<dbReference type="CDD" id="cd11559">
    <property type="entry name" value="W2_eIF4G1_like"/>
    <property type="match status" value="1"/>
</dbReference>
<dbReference type="PANTHER" id="PTHR45887:SF1">
    <property type="entry name" value="TRANSLATION INITIATION FACTOR EIF-2B SUBUNIT EPSILON"/>
    <property type="match status" value="1"/>
</dbReference>
<evidence type="ECO:0000259" key="1">
    <source>
        <dbReference type="PROSITE" id="PS51363"/>
    </source>
</evidence>
<proteinExistence type="predicted"/>
<dbReference type="OrthoDB" id="6430952at2759"/>
<dbReference type="GO" id="GO:0005851">
    <property type="term" value="C:eukaryotic translation initiation factor 2B complex"/>
    <property type="evidence" value="ECO:0007669"/>
    <property type="project" value="TreeGrafter"/>
</dbReference>
<dbReference type="Gene3D" id="1.25.40.180">
    <property type="match status" value="2"/>
</dbReference>
<comment type="caution">
    <text evidence="2">The sequence shown here is derived from an EMBL/GenBank/DDBJ whole genome shotgun (WGS) entry which is preliminary data.</text>
</comment>
<keyword evidence="2" id="KW-0396">Initiation factor</keyword>
<dbReference type="FunFam" id="1.25.40.180:FF:000042">
    <property type="entry name" value="Eukaryotic translation initiation factor 4 gamma"/>
    <property type="match status" value="1"/>
</dbReference>
<dbReference type="InterPro" id="IPR003307">
    <property type="entry name" value="W2_domain"/>
</dbReference>
<organism evidence="2 3">
    <name type="scientific">Araneus ventricosus</name>
    <name type="common">Orbweaver spider</name>
    <name type="synonym">Epeira ventricosa</name>
    <dbReference type="NCBI Taxonomy" id="182803"/>
    <lineage>
        <taxon>Eukaryota</taxon>
        <taxon>Metazoa</taxon>
        <taxon>Ecdysozoa</taxon>
        <taxon>Arthropoda</taxon>
        <taxon>Chelicerata</taxon>
        <taxon>Arachnida</taxon>
        <taxon>Araneae</taxon>
        <taxon>Araneomorphae</taxon>
        <taxon>Entelegynae</taxon>
        <taxon>Araneoidea</taxon>
        <taxon>Araneidae</taxon>
        <taxon>Araneus</taxon>
    </lineage>
</organism>